<evidence type="ECO:0000256" key="10">
    <source>
        <dbReference type="ARBA" id="ARBA00042308"/>
    </source>
</evidence>
<comment type="subunit">
    <text evidence="12">Forms a SNARE complex, composed of VAMP8, SNAP29 and STX17, involved in fusion of autophagosome with lysosome. Interacts with multiple syntaxins including STX6. Interacts with EIPR1. Interacts with STX17; this interaction is increased in the absence of TMEM39A.</text>
</comment>
<dbReference type="CTD" id="9342"/>
<dbReference type="AlphaFoldDB" id="A0A6J2BQU7"/>
<dbReference type="InterPro" id="IPR000727">
    <property type="entry name" value="T_SNARE_dom"/>
</dbReference>
<evidence type="ECO:0000313" key="16">
    <source>
        <dbReference type="RefSeq" id="XP_027432163.1"/>
    </source>
</evidence>
<accession>A0A6J2BQU7</accession>
<dbReference type="PANTHER" id="PTHR19305">
    <property type="entry name" value="SYNAPTOSOMAL ASSOCIATED PROTEIN"/>
    <property type="match status" value="1"/>
</dbReference>
<name>A0A6J2BQU7_ZALCA</name>
<dbReference type="GO" id="GO:0005484">
    <property type="term" value="F:SNAP receptor activity"/>
    <property type="evidence" value="ECO:0007669"/>
    <property type="project" value="TreeGrafter"/>
</dbReference>
<evidence type="ECO:0000256" key="2">
    <source>
        <dbReference type="ARBA" id="ARBA00022448"/>
    </source>
</evidence>
<reference evidence="16" key="1">
    <citation type="submission" date="2025-08" db="UniProtKB">
        <authorList>
            <consortium name="RefSeq"/>
        </authorList>
    </citation>
    <scope>IDENTIFICATION</scope>
    <source>
        <tissue evidence="16">Blood</tissue>
    </source>
</reference>
<evidence type="ECO:0000256" key="13">
    <source>
        <dbReference type="SAM" id="MobiDB-lite"/>
    </source>
</evidence>
<dbReference type="GO" id="GO:0015031">
    <property type="term" value="P:protein transport"/>
    <property type="evidence" value="ECO:0007669"/>
    <property type="project" value="UniProtKB-KW"/>
</dbReference>
<evidence type="ECO:0000256" key="5">
    <source>
        <dbReference type="ARBA" id="ARBA00023054"/>
    </source>
</evidence>
<evidence type="ECO:0000256" key="6">
    <source>
        <dbReference type="ARBA" id="ARBA00037064"/>
    </source>
</evidence>
<dbReference type="FunFam" id="1.20.5.110:FF:000041">
    <property type="entry name" value="Synaptosomal-associated protein 29"/>
    <property type="match status" value="1"/>
</dbReference>
<dbReference type="Proteomes" id="UP000515165">
    <property type="component" value="Chromosome 14"/>
</dbReference>
<evidence type="ECO:0000259" key="14">
    <source>
        <dbReference type="SMART" id="SM00397"/>
    </source>
</evidence>
<evidence type="ECO:0000256" key="1">
    <source>
        <dbReference type="ARBA" id="ARBA00009480"/>
    </source>
</evidence>
<dbReference type="SUPFAM" id="SSF58038">
    <property type="entry name" value="SNARE fusion complex"/>
    <property type="match status" value="1"/>
</dbReference>
<dbReference type="GO" id="GO:0031629">
    <property type="term" value="P:synaptic vesicle fusion to presynaptic active zone membrane"/>
    <property type="evidence" value="ECO:0007669"/>
    <property type="project" value="TreeGrafter"/>
</dbReference>
<dbReference type="GO" id="GO:0031201">
    <property type="term" value="C:SNARE complex"/>
    <property type="evidence" value="ECO:0007669"/>
    <property type="project" value="TreeGrafter"/>
</dbReference>
<keyword evidence="4" id="KW-0653">Protein transport</keyword>
<feature type="domain" description="T-SNARE coiled-coil homology" evidence="14">
    <location>
        <begin position="45"/>
        <end position="112"/>
    </location>
</feature>
<feature type="compositionally biased region" description="Basic and acidic residues" evidence="13">
    <location>
        <begin position="18"/>
        <end position="32"/>
    </location>
</feature>
<dbReference type="SMART" id="SM00397">
    <property type="entry name" value="t_SNARE"/>
    <property type="match status" value="1"/>
</dbReference>
<comment type="similarity">
    <text evidence="1">Belongs to the SNAP-25 family.</text>
</comment>
<dbReference type="Gene3D" id="1.20.5.110">
    <property type="match status" value="1"/>
</dbReference>
<dbReference type="GO" id="GO:0060170">
    <property type="term" value="C:ciliary membrane"/>
    <property type="evidence" value="ECO:0007669"/>
    <property type="project" value="UniProtKB-SubCell"/>
</dbReference>
<proteinExistence type="inferred from homology"/>
<dbReference type="GO" id="GO:0019905">
    <property type="term" value="F:syntaxin binding"/>
    <property type="evidence" value="ECO:0007669"/>
    <property type="project" value="TreeGrafter"/>
</dbReference>
<evidence type="ECO:0000256" key="7">
    <source>
        <dbReference type="ARBA" id="ARBA00037808"/>
    </source>
</evidence>
<dbReference type="RefSeq" id="XP_027432163.1">
    <property type="nucleotide sequence ID" value="XM_027576362.1"/>
</dbReference>
<gene>
    <name evidence="16" type="primary">SNAP29</name>
</gene>
<evidence type="ECO:0000256" key="8">
    <source>
        <dbReference type="ARBA" id="ARBA00037854"/>
    </source>
</evidence>
<evidence type="ECO:0000256" key="12">
    <source>
        <dbReference type="ARBA" id="ARBA00046522"/>
    </source>
</evidence>
<feature type="compositionally biased region" description="Polar residues" evidence="13">
    <location>
        <begin position="132"/>
        <end position="164"/>
    </location>
</feature>
<keyword evidence="15" id="KW-1185">Reference proteome</keyword>
<evidence type="ECO:0000256" key="4">
    <source>
        <dbReference type="ARBA" id="ARBA00022927"/>
    </source>
</evidence>
<feature type="region of interest" description="Disordered" evidence="13">
    <location>
        <begin position="1"/>
        <end position="42"/>
    </location>
</feature>
<evidence type="ECO:0000256" key="11">
    <source>
        <dbReference type="ARBA" id="ARBA00043032"/>
    </source>
</evidence>
<feature type="region of interest" description="Disordered" evidence="13">
    <location>
        <begin position="126"/>
        <end position="226"/>
    </location>
</feature>
<organism evidence="15 16">
    <name type="scientific">Zalophus californianus</name>
    <name type="common">California sealion</name>
    <dbReference type="NCBI Taxonomy" id="9704"/>
    <lineage>
        <taxon>Eukaryota</taxon>
        <taxon>Metazoa</taxon>
        <taxon>Chordata</taxon>
        <taxon>Craniata</taxon>
        <taxon>Vertebrata</taxon>
        <taxon>Euteleostomi</taxon>
        <taxon>Mammalia</taxon>
        <taxon>Eutheria</taxon>
        <taxon>Laurasiatheria</taxon>
        <taxon>Carnivora</taxon>
        <taxon>Caniformia</taxon>
        <taxon>Pinnipedia</taxon>
        <taxon>Otariidae</taxon>
        <taxon>Zalophus</taxon>
    </lineage>
</organism>
<evidence type="ECO:0000313" key="15">
    <source>
        <dbReference type="Proteomes" id="UP000515165"/>
    </source>
</evidence>
<dbReference type="PANTHER" id="PTHR19305:SF9">
    <property type="entry name" value="SYNAPTOSOMAL-ASSOCIATED PROTEIN 29"/>
    <property type="match status" value="1"/>
</dbReference>
<evidence type="ECO:0000256" key="3">
    <source>
        <dbReference type="ARBA" id="ARBA00022794"/>
    </source>
</evidence>
<sequence>MSAYPKSYNPFDDDAEDEGARPAVWKDDRDLPDGPGAPVDRQQYLRQEVMRRAQAAAASTDRSLSLVYESERVGVASAEELDRQRGVLERTEKMVDKMDQDLKTSQKHINSIKSMFGGFVNYFKSKPAETPPEQNGTLTSQANSRLKEAISTSKAQETRYQASHPNLRKLNDSAISDPIAGGAGPAMSTEAYPKNPHLRAYHQKIDNNLECSSDLPPTSPTAALSR</sequence>
<dbReference type="GeneID" id="113912720"/>
<protein>
    <recommendedName>
        <fullName evidence="9">Synaptosomal-associated protein 29</fullName>
    </recommendedName>
    <alternativeName>
        <fullName evidence="10">Soluble 29 kDa NSF attachment protein</fullName>
    </alternativeName>
    <alternativeName>
        <fullName evidence="11">Vesicle-membrane fusion protein SNAP-29</fullName>
    </alternativeName>
</protein>
<comment type="function">
    <text evidence="6">SNAREs, soluble N-ethylmaleimide-sensitive factor-attachment protein receptors, are essential proteins for fusion of cellular membranes. SNAREs localized on opposing membranes assemble to form a trans-SNARE complex, an extended, parallel four alpha-helical bundle that drives membrane fusion. SNAP29 is a SNARE involved in autophagy through the direct control of autophagosome membrane fusion with the lysososome membrane. Also plays a role in ciliogenesis by regulating membrane fusions.</text>
</comment>
<comment type="subcellular location">
    <subcellularLocation>
        <location evidence="7">Cell projection</location>
        <location evidence="7">Cilium membrane</location>
        <topology evidence="7">Peripheral membrane protein</topology>
    </subcellularLocation>
    <subcellularLocation>
        <location evidence="8">Cytoplasmic vesicle</location>
        <location evidence="8">Autophagosome membrane</location>
        <topology evidence="8">Peripheral membrane protein</topology>
    </subcellularLocation>
</comment>
<dbReference type="GO" id="GO:0030030">
    <property type="term" value="P:cell projection organization"/>
    <property type="evidence" value="ECO:0007669"/>
    <property type="project" value="UniProtKB-KW"/>
</dbReference>
<evidence type="ECO:0000256" key="9">
    <source>
        <dbReference type="ARBA" id="ARBA00041113"/>
    </source>
</evidence>
<dbReference type="GO" id="GO:0000421">
    <property type="term" value="C:autophagosome membrane"/>
    <property type="evidence" value="ECO:0007669"/>
    <property type="project" value="UniProtKB-SubCell"/>
</dbReference>
<dbReference type="GO" id="GO:0016082">
    <property type="term" value="P:synaptic vesicle priming"/>
    <property type="evidence" value="ECO:0007669"/>
    <property type="project" value="TreeGrafter"/>
</dbReference>
<keyword evidence="5" id="KW-0175">Coiled coil</keyword>
<keyword evidence="2" id="KW-0813">Transport</keyword>
<dbReference type="CDD" id="cd15887">
    <property type="entry name" value="SNARE_SNAP29N"/>
    <property type="match status" value="1"/>
</dbReference>
<dbReference type="GO" id="GO:0098793">
    <property type="term" value="C:presynapse"/>
    <property type="evidence" value="ECO:0007669"/>
    <property type="project" value="GOC"/>
</dbReference>
<keyword evidence="3" id="KW-0970">Cilium biogenesis/degradation</keyword>